<comment type="catalytic activity">
    <reaction evidence="5">
        <text>pretRNA = a 3'-half-tRNA molecule with a 5'-OH end + a 5'-half-tRNA molecule with a 2',3'-cyclic phosphate end + an intron with a 2',3'-cyclic phosphate and a 5'-hydroxyl terminus.</text>
        <dbReference type="EC" id="4.6.1.16"/>
    </reaction>
</comment>
<dbReference type="InterPro" id="IPR011856">
    <property type="entry name" value="tRNA_endonuc-like_dom_sf"/>
</dbReference>
<comment type="similarity">
    <text evidence="1">Belongs to the tRNA-intron endonuclease family.</text>
</comment>
<evidence type="ECO:0000256" key="4">
    <source>
        <dbReference type="ARBA" id="ARBA00023239"/>
    </source>
</evidence>
<dbReference type="Gene3D" id="3.40.1350.10">
    <property type="match status" value="1"/>
</dbReference>
<dbReference type="GO" id="GO:0000379">
    <property type="term" value="P:tRNA-type intron splice site recognition and cleavage"/>
    <property type="evidence" value="ECO:0007669"/>
    <property type="project" value="TreeGrafter"/>
</dbReference>
<dbReference type="CDD" id="cd22363">
    <property type="entry name" value="tRNA-intron_lyase_C"/>
    <property type="match status" value="1"/>
</dbReference>
<evidence type="ECO:0000259" key="6">
    <source>
        <dbReference type="Pfam" id="PF01974"/>
    </source>
</evidence>
<organism evidence="7 8">
    <name type="scientific">Ditylenchus destructor</name>
    <dbReference type="NCBI Taxonomy" id="166010"/>
    <lineage>
        <taxon>Eukaryota</taxon>
        <taxon>Metazoa</taxon>
        <taxon>Ecdysozoa</taxon>
        <taxon>Nematoda</taxon>
        <taxon>Chromadorea</taxon>
        <taxon>Rhabditida</taxon>
        <taxon>Tylenchina</taxon>
        <taxon>Tylenchomorpha</taxon>
        <taxon>Sphaerularioidea</taxon>
        <taxon>Anguinidae</taxon>
        <taxon>Anguininae</taxon>
        <taxon>Ditylenchus</taxon>
    </lineage>
</organism>
<gene>
    <name evidence="7" type="ORF">DdX_12454</name>
</gene>
<dbReference type="GO" id="GO:0003676">
    <property type="term" value="F:nucleic acid binding"/>
    <property type="evidence" value="ECO:0007669"/>
    <property type="project" value="InterPro"/>
</dbReference>
<dbReference type="GO" id="GO:0000213">
    <property type="term" value="F:tRNA-intron lyase activity"/>
    <property type="evidence" value="ECO:0007669"/>
    <property type="project" value="UniProtKB-EC"/>
</dbReference>
<proteinExistence type="inferred from homology"/>
<dbReference type="EC" id="4.6.1.16" evidence="2"/>
<accession>A0AAD4MVI1</accession>
<dbReference type="PANTHER" id="PTHR13070">
    <property type="entry name" value="TRNA-SPLICING ENDONUCLEASE SUBUNIT SEN34-RELATED"/>
    <property type="match status" value="1"/>
</dbReference>
<evidence type="ECO:0000313" key="7">
    <source>
        <dbReference type="EMBL" id="KAI1707357.1"/>
    </source>
</evidence>
<comment type="caution">
    <text evidence="7">The sequence shown here is derived from an EMBL/GenBank/DDBJ whole genome shotgun (WGS) entry which is preliminary data.</text>
</comment>
<dbReference type="GO" id="GO:0005634">
    <property type="term" value="C:nucleus"/>
    <property type="evidence" value="ECO:0007669"/>
    <property type="project" value="UniProtKB-ARBA"/>
</dbReference>
<dbReference type="PANTHER" id="PTHR13070:SF0">
    <property type="entry name" value="TRNA-SPLICING ENDONUCLEASE SUBUNIT SEN34"/>
    <property type="match status" value="1"/>
</dbReference>
<sequence length="434" mass="49306">MECEDEDFLDESKPSCSFDPNMDINLKPECSAQSSHSITNPGNYGPAVNHVTCNKNQTLEILKAKSQDHVSLNFRRTEWGFVEELSASNYNLSVKNPTSTINRLDPFQQLKPVSWESLGVPYATGRIRPVPVVSIYFTEDRNFLVFDEMDIIILKEEYRIISPQLSLATKLSSPGLLLPEQAQVLVENGFAQVKCLIGLLSGVCKREIDNSQLTRQTILKRKLEKSENATSIKRSKKDGKIRTDGELREFAIKSIVGRTIKEEKRQKFGTDASPDLLRVTDCDRKRFKGEVPEEEIVATINEMRRKLDEKDANIRERENLPSMYEVMENPPFPTDPNYQKRLTVFRDLWRKGFYLTGGTKFGCDYLAYEGSPGNVHSRYMVVCLDADSDILRPLDMISVGRAATQVKKRLLLSIASQGSLIPYYIEAGWWKGGQ</sequence>
<keyword evidence="7" id="KW-0540">Nuclease</keyword>
<keyword evidence="7" id="KW-0255">Endonuclease</keyword>
<keyword evidence="7" id="KW-0378">Hydrolase</keyword>
<evidence type="ECO:0000256" key="2">
    <source>
        <dbReference type="ARBA" id="ARBA00012573"/>
    </source>
</evidence>
<dbReference type="AlphaFoldDB" id="A0AAD4MVI1"/>
<dbReference type="Pfam" id="PF01974">
    <property type="entry name" value="tRNA_int_endo"/>
    <property type="match status" value="1"/>
</dbReference>
<keyword evidence="3" id="KW-0819">tRNA processing</keyword>
<protein>
    <recommendedName>
        <fullName evidence="2">tRNA-intron lyase</fullName>
        <ecNumber evidence="2">4.6.1.16</ecNumber>
    </recommendedName>
</protein>
<feature type="domain" description="tRNA intron endonuclease catalytic" evidence="6">
    <location>
        <begin position="340"/>
        <end position="419"/>
    </location>
</feature>
<keyword evidence="4" id="KW-0456">Lyase</keyword>
<dbReference type="InterPro" id="IPR006677">
    <property type="entry name" value="tRNA_intron_Endonuc_cat-like"/>
</dbReference>
<dbReference type="EMBL" id="JAKKPZ010000041">
    <property type="protein sequence ID" value="KAI1707357.1"/>
    <property type="molecule type" value="Genomic_DNA"/>
</dbReference>
<dbReference type="Proteomes" id="UP001201812">
    <property type="component" value="Unassembled WGS sequence"/>
</dbReference>
<reference evidence="7" key="1">
    <citation type="submission" date="2022-01" db="EMBL/GenBank/DDBJ databases">
        <title>Genome Sequence Resource for Two Populations of Ditylenchus destructor, the Migratory Endoparasitic Phytonematode.</title>
        <authorList>
            <person name="Zhang H."/>
            <person name="Lin R."/>
            <person name="Xie B."/>
        </authorList>
    </citation>
    <scope>NUCLEOTIDE SEQUENCE</scope>
    <source>
        <strain evidence="7">BazhouSP</strain>
    </source>
</reference>
<name>A0AAD4MVI1_9BILA</name>
<evidence type="ECO:0000256" key="3">
    <source>
        <dbReference type="ARBA" id="ARBA00022694"/>
    </source>
</evidence>
<dbReference type="SUPFAM" id="SSF53032">
    <property type="entry name" value="tRNA-intron endonuclease catalytic domain-like"/>
    <property type="match status" value="1"/>
</dbReference>
<keyword evidence="8" id="KW-1185">Reference proteome</keyword>
<evidence type="ECO:0000256" key="5">
    <source>
        <dbReference type="ARBA" id="ARBA00034031"/>
    </source>
</evidence>
<dbReference type="InterPro" id="IPR036167">
    <property type="entry name" value="tRNA_intron_Endo_cat-like_sf"/>
</dbReference>
<evidence type="ECO:0000313" key="8">
    <source>
        <dbReference type="Proteomes" id="UP001201812"/>
    </source>
</evidence>
<evidence type="ECO:0000256" key="1">
    <source>
        <dbReference type="ARBA" id="ARBA00008078"/>
    </source>
</evidence>